<protein>
    <submittedName>
        <fullName evidence="2">Uncharacterized protein</fullName>
    </submittedName>
</protein>
<keyword evidence="3" id="KW-1185">Reference proteome</keyword>
<evidence type="ECO:0000256" key="1">
    <source>
        <dbReference type="SAM" id="MobiDB-lite"/>
    </source>
</evidence>
<evidence type="ECO:0000313" key="3">
    <source>
        <dbReference type="Proteomes" id="UP000523821"/>
    </source>
</evidence>
<organism evidence="2 3">
    <name type="scientific">Prosthecomicrobium pneumaticum</name>
    <dbReference type="NCBI Taxonomy" id="81895"/>
    <lineage>
        <taxon>Bacteria</taxon>
        <taxon>Pseudomonadati</taxon>
        <taxon>Pseudomonadota</taxon>
        <taxon>Alphaproteobacteria</taxon>
        <taxon>Hyphomicrobiales</taxon>
        <taxon>Kaistiaceae</taxon>
        <taxon>Prosthecomicrobium</taxon>
    </lineage>
</organism>
<gene>
    <name evidence="2" type="ORF">GGQ63_004410</name>
</gene>
<evidence type="ECO:0000313" key="2">
    <source>
        <dbReference type="EMBL" id="MBB5755302.1"/>
    </source>
</evidence>
<reference evidence="2 3" key="1">
    <citation type="submission" date="2020-08" db="EMBL/GenBank/DDBJ databases">
        <title>Genomic Encyclopedia of Type Strains, Phase IV (KMG-IV): sequencing the most valuable type-strain genomes for metagenomic binning, comparative biology and taxonomic classification.</title>
        <authorList>
            <person name="Goeker M."/>
        </authorList>
    </citation>
    <scope>NUCLEOTIDE SEQUENCE [LARGE SCALE GENOMIC DNA]</scope>
    <source>
        <strain evidence="2 3">DSM 16268</strain>
    </source>
</reference>
<proteinExistence type="predicted"/>
<sequence length="92" mass="10157">MTEEPRREVSGTGAEPASLFNDLPETGRLEATRDAFAKLHAFFRRFGVTDEEVAEVCLEAIGPAARARPDEWAAKLRAAALMIERRAARESV</sequence>
<accession>A0A7W9L480</accession>
<comment type="caution">
    <text evidence="2">The sequence shown here is derived from an EMBL/GenBank/DDBJ whole genome shotgun (WGS) entry which is preliminary data.</text>
</comment>
<dbReference type="EMBL" id="JACHOO010000022">
    <property type="protein sequence ID" value="MBB5755302.1"/>
    <property type="molecule type" value="Genomic_DNA"/>
</dbReference>
<name>A0A7W9L480_9HYPH</name>
<dbReference type="AlphaFoldDB" id="A0A7W9L480"/>
<dbReference type="RefSeq" id="WP_183858734.1">
    <property type="nucleotide sequence ID" value="NZ_JACHOO010000022.1"/>
</dbReference>
<feature type="region of interest" description="Disordered" evidence="1">
    <location>
        <begin position="1"/>
        <end position="23"/>
    </location>
</feature>
<dbReference type="Proteomes" id="UP000523821">
    <property type="component" value="Unassembled WGS sequence"/>
</dbReference>